<protein>
    <submittedName>
        <fullName evidence="2">Uncharacterized protein</fullName>
    </submittedName>
</protein>
<dbReference type="OrthoDB" id="44841at2759"/>
<accession>E2B500</accession>
<dbReference type="Proteomes" id="UP000008237">
    <property type="component" value="Unassembled WGS sequence"/>
</dbReference>
<evidence type="ECO:0000313" key="3">
    <source>
        <dbReference type="Proteomes" id="UP000008237"/>
    </source>
</evidence>
<proteinExistence type="predicted"/>
<feature type="region of interest" description="Disordered" evidence="1">
    <location>
        <begin position="1"/>
        <end position="97"/>
    </location>
</feature>
<dbReference type="STRING" id="610380.E2B500"/>
<reference evidence="2 3" key="1">
    <citation type="journal article" date="2010" name="Science">
        <title>Genomic comparison of the ants Camponotus floridanus and Harpegnathos saltator.</title>
        <authorList>
            <person name="Bonasio R."/>
            <person name="Zhang G."/>
            <person name="Ye C."/>
            <person name="Mutti N.S."/>
            <person name="Fang X."/>
            <person name="Qin N."/>
            <person name="Donahue G."/>
            <person name="Yang P."/>
            <person name="Li Q."/>
            <person name="Li C."/>
            <person name="Zhang P."/>
            <person name="Huang Z."/>
            <person name="Berger S.L."/>
            <person name="Reinberg D."/>
            <person name="Wang J."/>
            <person name="Liebig J."/>
        </authorList>
    </citation>
    <scope>NUCLEOTIDE SEQUENCE [LARGE SCALE GENOMIC DNA]</scope>
    <source>
        <strain evidence="2 3">R22 G/1</strain>
    </source>
</reference>
<dbReference type="InParanoid" id="E2B500"/>
<evidence type="ECO:0000313" key="2">
    <source>
        <dbReference type="EMBL" id="EFN89208.1"/>
    </source>
</evidence>
<name>E2B500_HARSA</name>
<gene>
    <name evidence="2" type="ORF">EAI_07711</name>
</gene>
<feature type="compositionally biased region" description="Acidic residues" evidence="1">
    <location>
        <begin position="38"/>
        <end position="59"/>
    </location>
</feature>
<dbReference type="OMA" id="GCHELSE"/>
<keyword evidence="3" id="KW-1185">Reference proteome</keyword>
<feature type="compositionally biased region" description="Basic and acidic residues" evidence="1">
    <location>
        <begin position="18"/>
        <end position="37"/>
    </location>
</feature>
<organism evidence="3">
    <name type="scientific">Harpegnathos saltator</name>
    <name type="common">Jerdon's jumping ant</name>
    <dbReference type="NCBI Taxonomy" id="610380"/>
    <lineage>
        <taxon>Eukaryota</taxon>
        <taxon>Metazoa</taxon>
        <taxon>Ecdysozoa</taxon>
        <taxon>Arthropoda</taxon>
        <taxon>Hexapoda</taxon>
        <taxon>Insecta</taxon>
        <taxon>Pterygota</taxon>
        <taxon>Neoptera</taxon>
        <taxon>Endopterygota</taxon>
        <taxon>Hymenoptera</taxon>
        <taxon>Apocrita</taxon>
        <taxon>Aculeata</taxon>
        <taxon>Formicoidea</taxon>
        <taxon>Formicidae</taxon>
        <taxon>Ponerinae</taxon>
        <taxon>Ponerini</taxon>
        <taxon>Harpegnathos</taxon>
    </lineage>
</organism>
<sequence>MIMELSGVRSLGNRNGQQRRDDSSEEDNTPRRNNEESREQEEDTDEADEEFTETYDYIEEIACLERKTSSRSTPQVIEPSDDEGEMEDEEEVETKEMDGTISVKSEDEEGSRIKKFIVSYETKLLKSPSPAPSHGSFEADLKLSPKDQVIQELQQRIHKKGRKHSQELWPQAKQLELTRGRRWRCPNDFFNDEMIAEVLSSQAEVIRGRALGVNFKKYEKTNLPNFDHLMNSSVYKMIHKMEREPKRGIPARPAKVNAAEDIMERVVSVPLSRFSRHL</sequence>
<feature type="compositionally biased region" description="Acidic residues" evidence="1">
    <location>
        <begin position="79"/>
        <end position="93"/>
    </location>
</feature>
<dbReference type="AlphaFoldDB" id="E2B500"/>
<dbReference type="EMBL" id="GL445685">
    <property type="protein sequence ID" value="EFN89208.1"/>
    <property type="molecule type" value="Genomic_DNA"/>
</dbReference>
<evidence type="ECO:0000256" key="1">
    <source>
        <dbReference type="SAM" id="MobiDB-lite"/>
    </source>
</evidence>